<sequence length="263" mass="29151">MSRAGQRGKQVAATQGPAMQREEDGAAGGGAEGDEPQTGQVTSAEPALTELTRMFQSFLELQRDRDENQRREMAKTEQSLRVLGHQINQLQLDVEAVFLQVLKTDSPGKTSLYYTDSGVCKVPPESIVQPGAKQRCYFEKIPGTACGAVGVMTYDIATLQDKAVERLAIMFSVPFNNGFFNKEIALGFFDLCQGCTKSLQNLMEEGTSQQFTWGMASHTKLEYKGDNYIIEGFMSDDDESVIRVEIRDANHSDQFGFGKKYQP</sequence>
<dbReference type="Gene3D" id="2.60.270.20">
    <property type="entry name" value="Cytolysin/lectin"/>
    <property type="match status" value="1"/>
</dbReference>
<evidence type="ECO:0000256" key="2">
    <source>
        <dbReference type="ARBA" id="ARBA00004532"/>
    </source>
</evidence>
<organism evidence="7 8">
    <name type="scientific">Albula glossodonta</name>
    <name type="common">roundjaw bonefish</name>
    <dbReference type="NCBI Taxonomy" id="121402"/>
    <lineage>
        <taxon>Eukaryota</taxon>
        <taxon>Metazoa</taxon>
        <taxon>Chordata</taxon>
        <taxon>Craniata</taxon>
        <taxon>Vertebrata</taxon>
        <taxon>Euteleostomi</taxon>
        <taxon>Actinopterygii</taxon>
        <taxon>Neopterygii</taxon>
        <taxon>Teleostei</taxon>
        <taxon>Albuliformes</taxon>
        <taxon>Albulidae</taxon>
        <taxon>Albula</taxon>
    </lineage>
</organism>
<keyword evidence="5" id="KW-0166">Nematocyst</keyword>
<dbReference type="OrthoDB" id="2304600at2759"/>
<keyword evidence="4" id="KW-0472">Membrane</keyword>
<gene>
    <name evidence="7" type="ORF">JZ751_025536</name>
</gene>
<dbReference type="AlphaFoldDB" id="A0A8T2MS45"/>
<keyword evidence="4" id="KW-1053">Target membrane</keyword>
<name>A0A8T2MS45_9TELE</name>
<dbReference type="PANTHER" id="PTHR40388:SF2">
    <property type="entry name" value="ACTINOPORIN-LIKE PROTEIN"/>
    <property type="match status" value="1"/>
</dbReference>
<proteinExistence type="predicted"/>
<keyword evidence="8" id="KW-1185">Reference proteome</keyword>
<dbReference type="InterPro" id="IPR015926">
    <property type="entry name" value="Cytolysin/lectin"/>
</dbReference>
<reference evidence="7" key="1">
    <citation type="thesis" date="2021" institute="BYU ScholarsArchive" country="Provo, UT, USA">
        <title>Applications of and Algorithms for Genome Assembly and Genomic Analyses with an Emphasis on Marine Teleosts.</title>
        <authorList>
            <person name="Pickett B.D."/>
        </authorList>
    </citation>
    <scope>NUCLEOTIDE SEQUENCE</scope>
    <source>
        <strain evidence="7">HI-2016</strain>
    </source>
</reference>
<comment type="caution">
    <text evidence="7">The sequence shown here is derived from an EMBL/GenBank/DDBJ whole genome shotgun (WGS) entry which is preliminary data.</text>
</comment>
<feature type="region of interest" description="Disordered" evidence="6">
    <location>
        <begin position="1"/>
        <end position="43"/>
    </location>
</feature>
<protein>
    <submittedName>
        <fullName evidence="7">Uncharacterized protein</fullName>
    </submittedName>
</protein>
<dbReference type="EMBL" id="JAFBMS010000625">
    <property type="protein sequence ID" value="KAG9330396.1"/>
    <property type="molecule type" value="Genomic_DNA"/>
</dbReference>
<evidence type="ECO:0000313" key="8">
    <source>
        <dbReference type="Proteomes" id="UP000824540"/>
    </source>
</evidence>
<evidence type="ECO:0000256" key="6">
    <source>
        <dbReference type="SAM" id="MobiDB-lite"/>
    </source>
</evidence>
<evidence type="ECO:0000256" key="1">
    <source>
        <dbReference type="ARBA" id="ARBA00004175"/>
    </source>
</evidence>
<evidence type="ECO:0000256" key="3">
    <source>
        <dbReference type="ARBA" id="ARBA00022537"/>
    </source>
</evidence>
<evidence type="ECO:0000256" key="4">
    <source>
        <dbReference type="ARBA" id="ARBA00023298"/>
    </source>
</evidence>
<dbReference type="Proteomes" id="UP000824540">
    <property type="component" value="Unassembled WGS sequence"/>
</dbReference>
<dbReference type="GO" id="GO:0042151">
    <property type="term" value="C:nematocyst"/>
    <property type="evidence" value="ECO:0007669"/>
    <property type="project" value="UniProtKB-SubCell"/>
</dbReference>
<keyword evidence="3" id="KW-1052">Target cell membrane</keyword>
<comment type="subcellular location">
    <subcellularLocation>
        <location evidence="2">Nematocyst</location>
    </subcellularLocation>
    <subcellularLocation>
        <location evidence="1">Target cell membrane</location>
    </subcellularLocation>
</comment>
<dbReference type="GO" id="GO:0044218">
    <property type="term" value="C:other organism cell membrane"/>
    <property type="evidence" value="ECO:0007669"/>
    <property type="project" value="UniProtKB-KW"/>
</dbReference>
<evidence type="ECO:0000256" key="5">
    <source>
        <dbReference type="ARBA" id="ARBA00023331"/>
    </source>
</evidence>
<accession>A0A8T2MS45</accession>
<dbReference type="SUPFAM" id="SSF63724">
    <property type="entry name" value="Cytolysin/lectin"/>
    <property type="match status" value="1"/>
</dbReference>
<dbReference type="InterPro" id="IPR050677">
    <property type="entry name" value="Actinoporin_PFT"/>
</dbReference>
<dbReference type="PANTHER" id="PTHR40388">
    <property type="entry name" value="BRYOPORIN"/>
    <property type="match status" value="1"/>
</dbReference>
<evidence type="ECO:0000313" key="7">
    <source>
        <dbReference type="EMBL" id="KAG9330396.1"/>
    </source>
</evidence>